<evidence type="ECO:0000313" key="1">
    <source>
        <dbReference type="EMBL" id="HIU52531.1"/>
    </source>
</evidence>
<dbReference type="EMBL" id="DVNC01000005">
    <property type="protein sequence ID" value="HIU52531.1"/>
    <property type="molecule type" value="Genomic_DNA"/>
</dbReference>
<protein>
    <submittedName>
        <fullName evidence="1">Uncharacterized protein</fullName>
    </submittedName>
</protein>
<accession>A0A9D1M2M2</accession>
<reference evidence="1" key="2">
    <citation type="journal article" date="2021" name="PeerJ">
        <title>Extensive microbial diversity within the chicken gut microbiome revealed by metagenomics and culture.</title>
        <authorList>
            <person name="Gilroy R."/>
            <person name="Ravi A."/>
            <person name="Getino M."/>
            <person name="Pursley I."/>
            <person name="Horton D.L."/>
            <person name="Alikhan N.F."/>
            <person name="Baker D."/>
            <person name="Gharbi K."/>
            <person name="Hall N."/>
            <person name="Watson M."/>
            <person name="Adriaenssens E.M."/>
            <person name="Foster-Nyarko E."/>
            <person name="Jarju S."/>
            <person name="Secka A."/>
            <person name="Antonio M."/>
            <person name="Oren A."/>
            <person name="Chaudhuri R.R."/>
            <person name="La Ragione R."/>
            <person name="Hildebrand F."/>
            <person name="Pallen M.J."/>
        </authorList>
    </citation>
    <scope>NUCLEOTIDE SEQUENCE</scope>
    <source>
        <strain evidence="1">ChiW3-316</strain>
    </source>
</reference>
<reference evidence="1" key="1">
    <citation type="submission" date="2020-10" db="EMBL/GenBank/DDBJ databases">
        <authorList>
            <person name="Gilroy R."/>
        </authorList>
    </citation>
    <scope>NUCLEOTIDE SEQUENCE</scope>
    <source>
        <strain evidence="1">ChiW3-316</strain>
    </source>
</reference>
<dbReference type="AlphaFoldDB" id="A0A9D1M2M2"/>
<evidence type="ECO:0000313" key="2">
    <source>
        <dbReference type="Proteomes" id="UP000824107"/>
    </source>
</evidence>
<name>A0A9D1M2M2_9PROT</name>
<sequence>MNKMPILEATLPARDECLFPTQADARHHFARLHLFGKISCGIAYTDNNECELVWLMQTRDGQHYPLQAFRSKVPYNGKIIRFRQENIGNYIGRENHFYILCDDDFLGLTIREVAVYADQQDIHALYAMDNIAYEDISLVKVFSILPQRKFLFVSWLINRCDHTGEFRPAFIEDTIIHRGFDPTNITWETMTAGDTFMHFDEKFRVAYDRNTGWFFNKVFHNPYMRIVKSNI</sequence>
<gene>
    <name evidence="1" type="ORF">IAD20_00435</name>
</gene>
<comment type="caution">
    <text evidence="1">The sequence shown here is derived from an EMBL/GenBank/DDBJ whole genome shotgun (WGS) entry which is preliminary data.</text>
</comment>
<proteinExistence type="predicted"/>
<organism evidence="1 2">
    <name type="scientific">Candidatus Scatocola faecipullorum</name>
    <dbReference type="NCBI Taxonomy" id="2840917"/>
    <lineage>
        <taxon>Bacteria</taxon>
        <taxon>Pseudomonadati</taxon>
        <taxon>Pseudomonadota</taxon>
        <taxon>Alphaproteobacteria</taxon>
        <taxon>Rhodospirillales</taxon>
        <taxon>Rhodospirillaceae</taxon>
        <taxon>Rhodospirillaceae incertae sedis</taxon>
        <taxon>Candidatus Scatocola</taxon>
    </lineage>
</organism>
<dbReference type="Proteomes" id="UP000824107">
    <property type="component" value="Unassembled WGS sequence"/>
</dbReference>